<proteinExistence type="predicted"/>
<sequence length="83" mass="8977">MFDVSQSVFPAHLRSGKRSLQAAGKGHSRTYHSLTMLHHRASGRAEVGTTFLFLEVTRVSGRALLRHITAGAGDPVYADTTLA</sequence>
<protein>
    <submittedName>
        <fullName evidence="1">Uncharacterized protein</fullName>
    </submittedName>
</protein>
<evidence type="ECO:0000313" key="1">
    <source>
        <dbReference type="EMBL" id="EJK53641.1"/>
    </source>
</evidence>
<evidence type="ECO:0000313" key="2">
    <source>
        <dbReference type="Proteomes" id="UP000266841"/>
    </source>
</evidence>
<organism evidence="1 2">
    <name type="scientific">Thalassiosira oceanica</name>
    <name type="common">Marine diatom</name>
    <dbReference type="NCBI Taxonomy" id="159749"/>
    <lineage>
        <taxon>Eukaryota</taxon>
        <taxon>Sar</taxon>
        <taxon>Stramenopiles</taxon>
        <taxon>Ochrophyta</taxon>
        <taxon>Bacillariophyta</taxon>
        <taxon>Coscinodiscophyceae</taxon>
        <taxon>Thalassiosirophycidae</taxon>
        <taxon>Thalassiosirales</taxon>
        <taxon>Thalassiosiraceae</taxon>
        <taxon>Thalassiosira</taxon>
    </lineage>
</organism>
<comment type="caution">
    <text evidence="1">The sequence shown here is derived from an EMBL/GenBank/DDBJ whole genome shotgun (WGS) entry which is preliminary data.</text>
</comment>
<keyword evidence="2" id="KW-1185">Reference proteome</keyword>
<accession>K0RXS9</accession>
<reference evidence="1 2" key="1">
    <citation type="journal article" date="2012" name="Genome Biol.">
        <title>Genome and low-iron response of an oceanic diatom adapted to chronic iron limitation.</title>
        <authorList>
            <person name="Lommer M."/>
            <person name="Specht M."/>
            <person name="Roy A.S."/>
            <person name="Kraemer L."/>
            <person name="Andreson R."/>
            <person name="Gutowska M.A."/>
            <person name="Wolf J."/>
            <person name="Bergner S.V."/>
            <person name="Schilhabel M.B."/>
            <person name="Klostermeier U.C."/>
            <person name="Beiko R.G."/>
            <person name="Rosenstiel P."/>
            <person name="Hippler M."/>
            <person name="Laroche J."/>
        </authorList>
    </citation>
    <scope>NUCLEOTIDE SEQUENCE [LARGE SCALE GENOMIC DNA]</scope>
    <source>
        <strain evidence="1 2">CCMP1005</strain>
    </source>
</reference>
<dbReference type="Proteomes" id="UP000266841">
    <property type="component" value="Unassembled WGS sequence"/>
</dbReference>
<gene>
    <name evidence="1" type="ORF">THAOC_26875</name>
</gene>
<dbReference type="EMBL" id="AGNL01037368">
    <property type="protein sequence ID" value="EJK53641.1"/>
    <property type="molecule type" value="Genomic_DNA"/>
</dbReference>
<dbReference type="AlphaFoldDB" id="K0RXS9"/>
<name>K0RXS9_THAOC</name>